<feature type="transmembrane region" description="Helical" evidence="1">
    <location>
        <begin position="39"/>
        <end position="58"/>
    </location>
</feature>
<feature type="non-terminal residue" evidence="2">
    <location>
        <position position="1"/>
    </location>
</feature>
<comment type="caution">
    <text evidence="2">The sequence shown here is derived from an EMBL/GenBank/DDBJ whole genome shotgun (WGS) entry which is preliminary data.</text>
</comment>
<dbReference type="EMBL" id="VMAF01001684">
    <property type="protein sequence ID" value="MDR8434673.1"/>
    <property type="molecule type" value="Genomic_DNA"/>
</dbReference>
<feature type="non-terminal residue" evidence="2">
    <location>
        <position position="77"/>
    </location>
</feature>
<accession>A0ABD5E0B6</accession>
<reference evidence="2" key="1">
    <citation type="submission" date="2019-07" db="EMBL/GenBank/DDBJ databases">
        <title>Biological characteristics of mucoid Acinetobacter baumannii from a general hospital in China.</title>
        <authorList>
            <person name="Hua X."/>
            <person name="Yu Y."/>
        </authorList>
    </citation>
    <scope>NUCLEOTIDE SEQUENCE</scope>
    <source>
        <strain evidence="2">N8</strain>
    </source>
</reference>
<keyword evidence="1" id="KW-0472">Membrane</keyword>
<feature type="transmembrane region" description="Helical" evidence="1">
    <location>
        <begin position="7"/>
        <end position="24"/>
    </location>
</feature>
<evidence type="ECO:0000256" key="1">
    <source>
        <dbReference type="SAM" id="Phobius"/>
    </source>
</evidence>
<proteinExistence type="predicted"/>
<evidence type="ECO:0000313" key="2">
    <source>
        <dbReference type="EMBL" id="MDR8434673.1"/>
    </source>
</evidence>
<dbReference type="AlphaFoldDB" id="A0ABD5E0B6"/>
<keyword evidence="1" id="KW-1133">Transmembrane helix</keyword>
<gene>
    <name evidence="2" type="ORF">FPK63_26930</name>
</gene>
<sequence>YGSILELTSVVIFYGPIFIFSYFFNHNLIGQYSFIARFIWPPIILIATSCSNALYFHFKEIDNDKLKTLTLKATVLG</sequence>
<protein>
    <submittedName>
        <fullName evidence="2">Translocase</fullName>
    </submittedName>
</protein>
<organism evidence="2">
    <name type="scientific">Acinetobacter baumannii</name>
    <dbReference type="NCBI Taxonomy" id="470"/>
    <lineage>
        <taxon>Bacteria</taxon>
        <taxon>Pseudomonadati</taxon>
        <taxon>Pseudomonadota</taxon>
        <taxon>Gammaproteobacteria</taxon>
        <taxon>Moraxellales</taxon>
        <taxon>Moraxellaceae</taxon>
        <taxon>Acinetobacter</taxon>
        <taxon>Acinetobacter calcoaceticus/baumannii complex</taxon>
    </lineage>
</organism>
<name>A0ABD5E0B6_ACIBA</name>
<keyword evidence="1" id="KW-0812">Transmembrane</keyword>